<dbReference type="OrthoDB" id="9762978at2"/>
<reference evidence="8 9" key="1">
    <citation type="journal article" date="2009" name="Stand. Genomic Sci.">
        <title>Complete genome sequence of Cryptobacterium curtum type strain (12-3).</title>
        <authorList>
            <person name="Mavrommatis K."/>
            <person name="Pukall R."/>
            <person name="Rohde C."/>
            <person name="Chen F."/>
            <person name="Sims D."/>
            <person name="Brettin T."/>
            <person name="Kuske C."/>
            <person name="Detter J.C."/>
            <person name="Han C."/>
            <person name="Lapidus A."/>
            <person name="Copeland A."/>
            <person name="Glavina Del Rio T."/>
            <person name="Nolan M."/>
            <person name="Lucas S."/>
            <person name="Tice H."/>
            <person name="Cheng J.F."/>
            <person name="Bruce D."/>
            <person name="Goodwin L."/>
            <person name="Pitluck S."/>
            <person name="Ovchinnikova G."/>
            <person name="Pati A."/>
            <person name="Ivanova N."/>
            <person name="Chen A."/>
            <person name="Palaniappan K."/>
            <person name="Chain P."/>
            <person name="D'haeseleer P."/>
            <person name="Goker M."/>
            <person name="Bristow J."/>
            <person name="Eisen J.A."/>
            <person name="Markowitz V."/>
            <person name="Hugenholtz P."/>
            <person name="Rohde M."/>
            <person name="Klenk H.P."/>
            <person name="Kyrpides N.C."/>
        </authorList>
    </citation>
    <scope>NUCLEOTIDE SEQUENCE [LARGE SCALE GENOMIC DNA]</scope>
    <source>
        <strain evidence="9">ATCC 700683 / DSM 15641 / 12-3</strain>
    </source>
</reference>
<dbReference type="Proteomes" id="UP000000954">
    <property type="component" value="Chromosome"/>
</dbReference>
<feature type="transmembrane region" description="Helical" evidence="6">
    <location>
        <begin position="262"/>
        <end position="283"/>
    </location>
</feature>
<feature type="transmembrane region" description="Helical" evidence="6">
    <location>
        <begin position="6"/>
        <end position="23"/>
    </location>
</feature>
<dbReference type="AlphaFoldDB" id="C7ML02"/>
<dbReference type="PANTHER" id="PTHR43478:SF1">
    <property type="entry name" value="NA+_H+ ANTIPORTER NHAC-LIKE C-TERMINAL DOMAIN-CONTAINING PROTEIN"/>
    <property type="match status" value="1"/>
</dbReference>
<keyword evidence="5 6" id="KW-0472">Membrane</keyword>
<proteinExistence type="predicted"/>
<feature type="transmembrane region" description="Helical" evidence="6">
    <location>
        <begin position="205"/>
        <end position="224"/>
    </location>
</feature>
<evidence type="ECO:0000256" key="4">
    <source>
        <dbReference type="ARBA" id="ARBA00022989"/>
    </source>
</evidence>
<evidence type="ECO:0000256" key="6">
    <source>
        <dbReference type="SAM" id="Phobius"/>
    </source>
</evidence>
<feature type="transmembrane region" description="Helical" evidence="6">
    <location>
        <begin position="30"/>
        <end position="54"/>
    </location>
</feature>
<gene>
    <name evidence="8" type="ordered locus">Ccur_12680</name>
</gene>
<dbReference type="GO" id="GO:0005886">
    <property type="term" value="C:plasma membrane"/>
    <property type="evidence" value="ECO:0007669"/>
    <property type="project" value="UniProtKB-SubCell"/>
</dbReference>
<feature type="transmembrane region" description="Helical" evidence="6">
    <location>
        <begin position="383"/>
        <end position="410"/>
    </location>
</feature>
<sequence length="532" mass="55662">MEFIGTFWALVPPIVAIILALITKETFSSLFIGIVVGAILLAAGNPVQTLQFIISGTLGEGDDASKTGFINALADPWNAGIFFFLVMLGIIVALVNATGGAAAFGAWAARHVKSRRGAMLATFVMGVLIFVDDYFNCLTVGAVMRPVTDEQRVSRAKLSYLIDATAAPICMIAPISSWAAAVSATASNLDTGITGIQLFIQAIPFNFYSILTIVFIIGICIMGFDYGPMASAELAAYRDGELGSLGGEERAHNKRATLWDMLIPVLLLIAFCIIGMLYVGGFWDPTADGFADPSAAFANTDASVGLPFGSLIALILSFIYLIARRVITFKRATDCFVEGFRAMVPALLILTFALTLKLMTTALGADTYVAGLMEGAAAGLYNFLPGIIFLVALGLAFSTGTSWGTFGILIPIVLPIFSSESTLLTIGISACLAGAVCGDHISPISDTTVMSSAGANVNHLDHVSTQLPYALTVGGLSFVMFLVAGFVQNAAICLLIGIVLTIATLIVLKRTIGSVPTDAAGVPAGKSTAKTN</sequence>
<dbReference type="InterPro" id="IPR018461">
    <property type="entry name" value="Na/H_Antiport_NhaC-like_C"/>
</dbReference>
<evidence type="ECO:0000256" key="2">
    <source>
        <dbReference type="ARBA" id="ARBA00022475"/>
    </source>
</evidence>
<feature type="transmembrane region" description="Helical" evidence="6">
    <location>
        <begin position="303"/>
        <end position="323"/>
    </location>
</feature>
<dbReference type="HOGENOM" id="CLU_018751_1_0_11"/>
<evidence type="ECO:0000259" key="7">
    <source>
        <dbReference type="Pfam" id="PF03553"/>
    </source>
</evidence>
<keyword evidence="4 6" id="KW-1133">Transmembrane helix</keyword>
<evidence type="ECO:0000256" key="1">
    <source>
        <dbReference type="ARBA" id="ARBA00004651"/>
    </source>
</evidence>
<feature type="transmembrane region" description="Helical" evidence="6">
    <location>
        <begin position="120"/>
        <end position="144"/>
    </location>
</feature>
<organism evidence="8 9">
    <name type="scientific">Cryptobacterium curtum (strain ATCC 700683 / DSM 15641 / CCUG 43107 / 12-3)</name>
    <dbReference type="NCBI Taxonomy" id="469378"/>
    <lineage>
        <taxon>Bacteria</taxon>
        <taxon>Bacillati</taxon>
        <taxon>Actinomycetota</taxon>
        <taxon>Coriobacteriia</taxon>
        <taxon>Eggerthellales</taxon>
        <taxon>Eggerthellaceae</taxon>
        <taxon>Cryptobacterium</taxon>
    </lineage>
</organism>
<keyword evidence="9" id="KW-1185">Reference proteome</keyword>
<dbReference type="RefSeq" id="WP_015778812.1">
    <property type="nucleotide sequence ID" value="NC_013170.1"/>
</dbReference>
<dbReference type="Pfam" id="PF03553">
    <property type="entry name" value="Na_H_antiporter"/>
    <property type="match status" value="1"/>
</dbReference>
<protein>
    <submittedName>
        <fullName evidence="8">Na+/H+ antiporter</fullName>
    </submittedName>
</protein>
<accession>C7ML02</accession>
<keyword evidence="2" id="KW-1003">Cell membrane</keyword>
<feature type="transmembrane region" description="Helical" evidence="6">
    <location>
        <begin position="478"/>
        <end position="508"/>
    </location>
</feature>
<evidence type="ECO:0000313" key="8">
    <source>
        <dbReference type="EMBL" id="ACU94949.1"/>
    </source>
</evidence>
<feature type="transmembrane region" description="Helical" evidence="6">
    <location>
        <begin position="344"/>
        <end position="363"/>
    </location>
</feature>
<evidence type="ECO:0000256" key="5">
    <source>
        <dbReference type="ARBA" id="ARBA00023136"/>
    </source>
</evidence>
<dbReference type="eggNOG" id="COG1757">
    <property type="taxonomic scope" value="Bacteria"/>
</dbReference>
<feature type="domain" description="Na+/H+ antiporter NhaC-like C-terminal" evidence="7">
    <location>
        <begin position="172"/>
        <end position="486"/>
    </location>
</feature>
<feature type="transmembrane region" description="Helical" evidence="6">
    <location>
        <begin position="81"/>
        <end position="108"/>
    </location>
</feature>
<evidence type="ECO:0000313" key="9">
    <source>
        <dbReference type="Proteomes" id="UP000000954"/>
    </source>
</evidence>
<keyword evidence="3 6" id="KW-0812">Transmembrane</keyword>
<dbReference type="KEGG" id="ccu:Ccur_12680"/>
<dbReference type="PANTHER" id="PTHR43478">
    <property type="entry name" value="NA+/H+ ANTIPORTER-RELATED"/>
    <property type="match status" value="1"/>
</dbReference>
<name>C7ML02_CRYCD</name>
<evidence type="ECO:0000256" key="3">
    <source>
        <dbReference type="ARBA" id="ARBA00022692"/>
    </source>
</evidence>
<comment type="subcellular location">
    <subcellularLocation>
        <location evidence="1">Cell membrane</location>
        <topology evidence="1">Multi-pass membrane protein</topology>
    </subcellularLocation>
</comment>
<dbReference type="EMBL" id="CP001682">
    <property type="protein sequence ID" value="ACU94949.1"/>
    <property type="molecule type" value="Genomic_DNA"/>
</dbReference>
<dbReference type="STRING" id="469378.Ccur_12680"/>